<evidence type="ECO:0000256" key="5">
    <source>
        <dbReference type="ARBA" id="ARBA00022679"/>
    </source>
</evidence>
<name>A0A7K4AK15_METSH</name>
<dbReference type="HAMAP" id="MF_00090">
    <property type="entry name" value="PIMT"/>
    <property type="match status" value="1"/>
</dbReference>
<evidence type="ECO:0000256" key="4">
    <source>
        <dbReference type="ARBA" id="ARBA00022603"/>
    </source>
</evidence>
<reference evidence="10 11" key="1">
    <citation type="journal article" date="2020" name="Biotechnol. Biofuels">
        <title>New insights from the biogas microbiome by comprehensive genome-resolved metagenomics of nearly 1600 species originating from multiple anaerobic digesters.</title>
        <authorList>
            <person name="Campanaro S."/>
            <person name="Treu L."/>
            <person name="Rodriguez-R L.M."/>
            <person name="Kovalovszki A."/>
            <person name="Ziels R.M."/>
            <person name="Maus I."/>
            <person name="Zhu X."/>
            <person name="Kougias P.G."/>
            <person name="Basile A."/>
            <person name="Luo G."/>
            <person name="Schluter A."/>
            <person name="Konstantinidis K.T."/>
            <person name="Angelidaki I."/>
        </authorList>
    </citation>
    <scope>NUCLEOTIDE SEQUENCE [LARGE SCALE GENOMIC DNA]</scope>
    <source>
        <strain evidence="10">AS27yjCOA_157</strain>
    </source>
</reference>
<comment type="catalytic activity">
    <reaction evidence="8 9">
        <text>[protein]-L-isoaspartate + S-adenosyl-L-methionine = [protein]-L-isoaspartate alpha-methyl ester + S-adenosyl-L-homocysteine</text>
        <dbReference type="Rhea" id="RHEA:12705"/>
        <dbReference type="Rhea" id="RHEA-COMP:12143"/>
        <dbReference type="Rhea" id="RHEA-COMP:12144"/>
        <dbReference type="ChEBI" id="CHEBI:57856"/>
        <dbReference type="ChEBI" id="CHEBI:59789"/>
        <dbReference type="ChEBI" id="CHEBI:90596"/>
        <dbReference type="ChEBI" id="CHEBI:90598"/>
        <dbReference type="EC" id="2.1.1.77"/>
    </reaction>
</comment>
<dbReference type="Pfam" id="PF01135">
    <property type="entry name" value="PCMT"/>
    <property type="match status" value="1"/>
</dbReference>
<dbReference type="EC" id="2.1.1.77" evidence="9"/>
<evidence type="ECO:0000256" key="9">
    <source>
        <dbReference type="HAMAP-Rule" id="MF_00090"/>
    </source>
</evidence>
<keyword evidence="3 9" id="KW-0963">Cytoplasm</keyword>
<accession>A0A7K4AK15</accession>
<dbReference type="GO" id="GO:0005737">
    <property type="term" value="C:cytoplasm"/>
    <property type="evidence" value="ECO:0007669"/>
    <property type="project" value="UniProtKB-SubCell"/>
</dbReference>
<evidence type="ECO:0000256" key="6">
    <source>
        <dbReference type="ARBA" id="ARBA00022691"/>
    </source>
</evidence>
<dbReference type="GO" id="GO:0030091">
    <property type="term" value="P:protein repair"/>
    <property type="evidence" value="ECO:0007669"/>
    <property type="project" value="UniProtKB-UniRule"/>
</dbReference>
<comment type="subcellular location">
    <subcellularLocation>
        <location evidence="1 9">Cytoplasm</location>
    </subcellularLocation>
</comment>
<evidence type="ECO:0000313" key="11">
    <source>
        <dbReference type="Proteomes" id="UP000544742"/>
    </source>
</evidence>
<dbReference type="InterPro" id="IPR029063">
    <property type="entry name" value="SAM-dependent_MTases_sf"/>
</dbReference>
<proteinExistence type="inferred from homology"/>
<evidence type="ECO:0000256" key="1">
    <source>
        <dbReference type="ARBA" id="ARBA00004496"/>
    </source>
</evidence>
<dbReference type="GO" id="GO:0004719">
    <property type="term" value="F:protein-L-isoaspartate (D-aspartate) O-methyltransferase activity"/>
    <property type="evidence" value="ECO:0007669"/>
    <property type="project" value="UniProtKB-UniRule"/>
</dbReference>
<dbReference type="AlphaFoldDB" id="A0A7K4AK15"/>
<dbReference type="Proteomes" id="UP000544742">
    <property type="component" value="Unassembled WGS sequence"/>
</dbReference>
<keyword evidence="4 9" id="KW-0489">Methyltransferase</keyword>
<feature type="active site" evidence="9">
    <location>
        <position position="55"/>
    </location>
</feature>
<dbReference type="NCBIfam" id="TIGR00080">
    <property type="entry name" value="pimt"/>
    <property type="match status" value="1"/>
</dbReference>
<dbReference type="GO" id="GO:0032259">
    <property type="term" value="P:methylation"/>
    <property type="evidence" value="ECO:0007669"/>
    <property type="project" value="UniProtKB-KW"/>
</dbReference>
<dbReference type="CDD" id="cd02440">
    <property type="entry name" value="AdoMet_MTases"/>
    <property type="match status" value="1"/>
</dbReference>
<dbReference type="PANTHER" id="PTHR11579">
    <property type="entry name" value="PROTEIN-L-ISOASPARTATE O-METHYLTRANSFERASE"/>
    <property type="match status" value="1"/>
</dbReference>
<sequence length="211" mass="22561">MEPGKRLFDGMRGRINESVLEAMARVPRDKFVPAQLRDRAYEDLPLPIGFGQTISAPHMVAIMCDLLDVRPGMKILEVGGGSGYHAAVLAALAGPEGQVFSVERMPDLALAARKNLQAAGIAGVTVVEGDGSLGLPEHAPYDRISVAASAPRVPEPLKEQLRVGGKMILPVGETSQELILVTRKNGFAVEEKMGVIFVPLIGKEGFGERQI</sequence>
<dbReference type="SUPFAM" id="SSF53335">
    <property type="entry name" value="S-adenosyl-L-methionine-dependent methyltransferases"/>
    <property type="match status" value="1"/>
</dbReference>
<comment type="caution">
    <text evidence="10">The sequence shown here is derived from an EMBL/GenBank/DDBJ whole genome shotgun (WGS) entry which is preliminary data.</text>
</comment>
<dbReference type="PROSITE" id="PS01279">
    <property type="entry name" value="PCMT"/>
    <property type="match status" value="1"/>
</dbReference>
<comment type="function">
    <text evidence="7 9">Catalyzes the methyl esterification of L-isoaspartyl residues in peptides and proteins that result from spontaneous decomposition of normal L-aspartyl and L-asparaginyl residues. It plays a role in the repair and/or degradation of damaged proteins.</text>
</comment>
<dbReference type="InterPro" id="IPR000682">
    <property type="entry name" value="PCMT"/>
</dbReference>
<evidence type="ECO:0000256" key="2">
    <source>
        <dbReference type="ARBA" id="ARBA00005369"/>
    </source>
</evidence>
<evidence type="ECO:0000313" key="10">
    <source>
        <dbReference type="EMBL" id="NLJ23292.1"/>
    </source>
</evidence>
<dbReference type="EMBL" id="JAAYUN010000164">
    <property type="protein sequence ID" value="NLJ23292.1"/>
    <property type="molecule type" value="Genomic_DNA"/>
</dbReference>
<evidence type="ECO:0000256" key="3">
    <source>
        <dbReference type="ARBA" id="ARBA00022490"/>
    </source>
</evidence>
<keyword evidence="6 9" id="KW-0949">S-adenosyl-L-methionine</keyword>
<evidence type="ECO:0000256" key="7">
    <source>
        <dbReference type="ARBA" id="ARBA00025330"/>
    </source>
</evidence>
<dbReference type="NCBIfam" id="NF001453">
    <property type="entry name" value="PRK00312.1"/>
    <property type="match status" value="1"/>
</dbReference>
<comment type="similarity">
    <text evidence="2 9">Belongs to the methyltransferase superfamily. L-isoaspartyl/D-aspartyl protein methyltransferase family.</text>
</comment>
<dbReference type="PANTHER" id="PTHR11579:SF0">
    <property type="entry name" value="PROTEIN-L-ISOASPARTATE(D-ASPARTATE) O-METHYLTRANSFERASE"/>
    <property type="match status" value="1"/>
</dbReference>
<gene>
    <name evidence="9 10" type="primary">pcm</name>
    <name evidence="10" type="ORF">GX426_09340</name>
</gene>
<evidence type="ECO:0000256" key="8">
    <source>
        <dbReference type="ARBA" id="ARBA00029295"/>
    </source>
</evidence>
<protein>
    <recommendedName>
        <fullName evidence="9">Protein-L-isoaspartate O-methyltransferase</fullName>
        <ecNumber evidence="9">2.1.1.77</ecNumber>
    </recommendedName>
    <alternativeName>
        <fullName evidence="9">L-isoaspartyl protein carboxyl methyltransferase</fullName>
    </alternativeName>
    <alternativeName>
        <fullName evidence="9">Protein L-isoaspartyl methyltransferase</fullName>
    </alternativeName>
    <alternativeName>
        <fullName evidence="9">Protein-beta-aspartate methyltransferase</fullName>
        <shortName evidence="9">PIMT</shortName>
    </alternativeName>
</protein>
<dbReference type="Gene3D" id="3.40.50.150">
    <property type="entry name" value="Vaccinia Virus protein VP39"/>
    <property type="match status" value="1"/>
</dbReference>
<dbReference type="FunFam" id="3.40.50.150:FF:000010">
    <property type="entry name" value="Protein-L-isoaspartate O-methyltransferase"/>
    <property type="match status" value="1"/>
</dbReference>
<keyword evidence="5 9" id="KW-0808">Transferase</keyword>
<organism evidence="10 11">
    <name type="scientific">Methanothrix soehngenii</name>
    <name type="common">Methanosaeta concilii</name>
    <dbReference type="NCBI Taxonomy" id="2223"/>
    <lineage>
        <taxon>Archaea</taxon>
        <taxon>Methanobacteriati</taxon>
        <taxon>Methanobacteriota</taxon>
        <taxon>Stenosarchaea group</taxon>
        <taxon>Methanomicrobia</taxon>
        <taxon>Methanotrichales</taxon>
        <taxon>Methanotrichaceae</taxon>
        <taxon>Methanothrix</taxon>
    </lineage>
</organism>